<organism evidence="3 4">
    <name type="scientific">Vibrio hippocampi</name>
    <dbReference type="NCBI Taxonomy" id="654686"/>
    <lineage>
        <taxon>Bacteria</taxon>
        <taxon>Pseudomonadati</taxon>
        <taxon>Pseudomonadota</taxon>
        <taxon>Gammaproteobacteria</taxon>
        <taxon>Vibrionales</taxon>
        <taxon>Vibrionaceae</taxon>
        <taxon>Vibrio</taxon>
    </lineage>
</organism>
<accession>A0ABM8ZNT7</accession>
<keyword evidence="4" id="KW-1185">Reference proteome</keyword>
<dbReference type="Gene3D" id="3.60.10.10">
    <property type="entry name" value="Endonuclease/exonuclease/phosphatase"/>
    <property type="match status" value="1"/>
</dbReference>
<dbReference type="SUPFAM" id="SSF56219">
    <property type="entry name" value="DNase I-like"/>
    <property type="match status" value="1"/>
</dbReference>
<dbReference type="NCBIfam" id="NF033681">
    <property type="entry name" value="ExeM_NucH_DNase"/>
    <property type="match status" value="1"/>
</dbReference>
<comment type="caution">
    <text evidence="3">The sequence shown here is derived from an EMBL/GenBank/DDBJ whole genome shotgun (WGS) entry which is preliminary data.</text>
</comment>
<reference evidence="3" key="1">
    <citation type="submission" date="2021-12" db="EMBL/GenBank/DDBJ databases">
        <authorList>
            <person name="Rodrigo-Torres L."/>
            <person name="Arahal R. D."/>
            <person name="Lucena T."/>
        </authorList>
    </citation>
    <scope>NUCLEOTIDE SEQUENCE</scope>
    <source>
        <strain evidence="3">CECT 8226</strain>
    </source>
</reference>
<dbReference type="InterPro" id="IPR047971">
    <property type="entry name" value="ExeM-like"/>
</dbReference>
<feature type="signal peptide" evidence="1">
    <location>
        <begin position="1"/>
        <end position="20"/>
    </location>
</feature>
<dbReference type="Proteomes" id="UP000838160">
    <property type="component" value="Unassembled WGS sequence"/>
</dbReference>
<dbReference type="CDD" id="cd04486">
    <property type="entry name" value="YhcR_OBF_like"/>
    <property type="match status" value="1"/>
</dbReference>
<dbReference type="Pfam" id="PF00932">
    <property type="entry name" value="LTD"/>
    <property type="match status" value="1"/>
</dbReference>
<gene>
    <name evidence="3" type="ORF">VHP8226_03973</name>
</gene>
<name>A0ABM8ZNT7_9VIBR</name>
<feature type="domain" description="LTD" evidence="2">
    <location>
        <begin position="14"/>
        <end position="133"/>
    </location>
</feature>
<protein>
    <recommendedName>
        <fullName evidence="2">LTD domain-containing protein</fullName>
    </recommendedName>
</protein>
<dbReference type="InterPro" id="IPR036415">
    <property type="entry name" value="Lamin_tail_dom_sf"/>
</dbReference>
<evidence type="ECO:0000313" key="4">
    <source>
        <dbReference type="Proteomes" id="UP000838160"/>
    </source>
</evidence>
<dbReference type="SUPFAM" id="SSF74853">
    <property type="entry name" value="Lamin A/C globular tail domain"/>
    <property type="match status" value="1"/>
</dbReference>
<dbReference type="PROSITE" id="PS51841">
    <property type="entry name" value="LTD"/>
    <property type="match status" value="1"/>
</dbReference>
<feature type="chain" id="PRO_5045941395" description="LTD domain-containing protein" evidence="1">
    <location>
        <begin position="21"/>
        <end position="979"/>
    </location>
</feature>
<dbReference type="Gene3D" id="2.60.40.1260">
    <property type="entry name" value="Lamin Tail domain"/>
    <property type="match status" value="1"/>
</dbReference>
<evidence type="ECO:0000313" key="3">
    <source>
        <dbReference type="EMBL" id="CAH0530331.1"/>
    </source>
</evidence>
<proteinExistence type="predicted"/>
<dbReference type="InterPro" id="IPR001322">
    <property type="entry name" value="Lamin_tail_dom"/>
</dbReference>
<keyword evidence="1" id="KW-0732">Signal</keyword>
<evidence type="ECO:0000259" key="2">
    <source>
        <dbReference type="PROSITE" id="PS51841"/>
    </source>
</evidence>
<dbReference type="InterPro" id="IPR036691">
    <property type="entry name" value="Endo/exonu/phosph_ase_sf"/>
</dbReference>
<evidence type="ECO:0000256" key="1">
    <source>
        <dbReference type="SAM" id="SignalP"/>
    </source>
</evidence>
<sequence length="979" mass="107168">MNKSLISCSIALALTAQAQANIMITEYVEGSSYNKAIELYNQGSESVDLSSYSLVRYKDGDTSPTSMVTLSGTLAANELMVVYHSSSDIPNQVDLSGVATLSTGNLAHNGGDAVAILNGDVVVDIVGDVPTTSGWGKEVTLRRIGETASTVFDESDWNTYAQDTFDGLGSLSDESEEPEVPEAIDATIMEIQGDGWSSPMIESGYESEDYYKVTGIVTAIQEVALGSHLTVGFFIQDPDGDGDANTSDAIFVQRTSVSDVTVGDSVTVQGKAYENYGFTQLTDTYIHSVEATDKVVTATPLRELETDESFDFTLERHESMLVELDAEADMRVTRTFSFDYDSYRNNMVVSQGRVNLHQNQQNVPNSEQALTQAEENEEKRLFVESFEQAENGVVPWYPDFLTASAVPMEDGTTTSDDYIRVDDTLDGLQGVLGYSYSEYRLYVTNEATKENFIRNNARTTAPEVAEGELKVATFNVLNYFNSEFGGAENPFGDNRGADTEEEFTRQGDKIAKAIIALDADIVGLMEIENNGFGEDSAVNHLVTKINGLIEDESQHYQYVSGDDEYIGTDAIANHVIFKPASVSLETYRIIQMPEQHATEGDDTDNYQRDAVTPTFTINRTGENITVSVNHFKSKGSTCWEDVNLQDEEDADMQGSCENFRVSAAQQLGTEMANIDGYKLILGDLNSYGSEDPILLLTEMPEGYSVTPARDTFIGDEEMDGSEPSALTESFGYINAIEAYHQGSYSYSYNDTLGTLDYILVDADTINYVIDAADWNINASESSLVDYSTQYSGDLTKYSDMYRSSDHDPAIVVFEFSDDEDVPELVVPPATPVDLPQDVPEHVSQAEQNQPLSVVMLLTDLDDFDLHVGDKAMLVANKTETMLEKGTFAATVSSTETESVELTQEMIQQGWVELSTTLDESGDYQVSKVIEGYAGTYTSEAMDVTVAEQSSSDDSDSGGSTAPLGLGLLMALGLMRRRNR</sequence>
<dbReference type="PANTHER" id="PTHR42834">
    <property type="entry name" value="ENDONUCLEASE/EXONUCLEASE/PHOSPHATASE FAMILY PROTEIN (AFU_ORTHOLOGUE AFUA_3G09210)"/>
    <property type="match status" value="1"/>
</dbReference>
<dbReference type="RefSeq" id="WP_237486844.1">
    <property type="nucleotide sequence ID" value="NZ_CAKLCM010000003.1"/>
</dbReference>
<dbReference type="PANTHER" id="PTHR42834:SF1">
    <property type="entry name" value="ENDONUCLEASE_EXONUCLEASE_PHOSPHATASE FAMILY PROTEIN (AFU_ORTHOLOGUE AFUA_3G09210)"/>
    <property type="match status" value="1"/>
</dbReference>
<dbReference type="EMBL" id="CAKLCM010000003">
    <property type="protein sequence ID" value="CAH0530331.1"/>
    <property type="molecule type" value="Genomic_DNA"/>
</dbReference>